<name>A0A150P1H9_SORCE</name>
<dbReference type="InterPro" id="IPR036388">
    <property type="entry name" value="WH-like_DNA-bd_sf"/>
</dbReference>
<gene>
    <name evidence="2" type="ORF">BE04_37625</name>
</gene>
<dbReference type="Pfam" id="PF08281">
    <property type="entry name" value="Sigma70_r4_2"/>
    <property type="match status" value="1"/>
</dbReference>
<dbReference type="GO" id="GO:0016987">
    <property type="term" value="F:sigma factor activity"/>
    <property type="evidence" value="ECO:0007669"/>
    <property type="project" value="InterPro"/>
</dbReference>
<dbReference type="Gene3D" id="1.10.10.10">
    <property type="entry name" value="Winged helix-like DNA-binding domain superfamily/Winged helix DNA-binding domain"/>
    <property type="match status" value="1"/>
</dbReference>
<dbReference type="GO" id="GO:0003677">
    <property type="term" value="F:DNA binding"/>
    <property type="evidence" value="ECO:0007669"/>
    <property type="project" value="InterPro"/>
</dbReference>
<sequence>MAERAFIVATLISCGVPARDSADVAQAVVLGAWKAIEAGRYRPDPAANARQVLRRWLRGVAWRQATHYLGSAYVRHEVLHHEPLGLLRHVVGLNLEAQLQARAEMEALLALWQMPFWAREVIALAALGHGGAEIASVLHLHLGTAASRLRRARKLLARMRRRKGSR</sequence>
<evidence type="ECO:0000259" key="1">
    <source>
        <dbReference type="Pfam" id="PF08281"/>
    </source>
</evidence>
<accession>A0A150P1H9</accession>
<dbReference type="EMBL" id="JELX01004376">
    <property type="protein sequence ID" value="KYF48538.1"/>
    <property type="molecule type" value="Genomic_DNA"/>
</dbReference>
<dbReference type="SUPFAM" id="SSF88659">
    <property type="entry name" value="Sigma3 and sigma4 domains of RNA polymerase sigma factors"/>
    <property type="match status" value="1"/>
</dbReference>
<dbReference type="AlphaFoldDB" id="A0A150P1H9"/>
<evidence type="ECO:0000313" key="2">
    <source>
        <dbReference type="EMBL" id="KYF48538.1"/>
    </source>
</evidence>
<reference evidence="2 3" key="1">
    <citation type="submission" date="2014-02" db="EMBL/GenBank/DDBJ databases">
        <title>The small core and large imbalanced accessory genome model reveals a collaborative survival strategy of Sorangium cellulosum strains in nature.</title>
        <authorList>
            <person name="Han K."/>
            <person name="Peng R."/>
            <person name="Blom J."/>
            <person name="Li Y.-Z."/>
        </authorList>
    </citation>
    <scope>NUCLEOTIDE SEQUENCE [LARGE SCALE GENOMIC DNA]</scope>
    <source>
        <strain evidence="2 3">So0157-18</strain>
    </source>
</reference>
<dbReference type="Proteomes" id="UP000075604">
    <property type="component" value="Unassembled WGS sequence"/>
</dbReference>
<evidence type="ECO:0000313" key="3">
    <source>
        <dbReference type="Proteomes" id="UP000075604"/>
    </source>
</evidence>
<dbReference type="InterPro" id="IPR013249">
    <property type="entry name" value="RNA_pol_sigma70_r4_t2"/>
</dbReference>
<protein>
    <recommendedName>
        <fullName evidence="1">RNA polymerase sigma factor 70 region 4 type 2 domain-containing protein</fullName>
    </recommendedName>
</protein>
<organism evidence="2 3">
    <name type="scientific">Sorangium cellulosum</name>
    <name type="common">Polyangium cellulosum</name>
    <dbReference type="NCBI Taxonomy" id="56"/>
    <lineage>
        <taxon>Bacteria</taxon>
        <taxon>Pseudomonadati</taxon>
        <taxon>Myxococcota</taxon>
        <taxon>Polyangia</taxon>
        <taxon>Polyangiales</taxon>
        <taxon>Polyangiaceae</taxon>
        <taxon>Sorangium</taxon>
    </lineage>
</organism>
<dbReference type="GO" id="GO:0006352">
    <property type="term" value="P:DNA-templated transcription initiation"/>
    <property type="evidence" value="ECO:0007669"/>
    <property type="project" value="InterPro"/>
</dbReference>
<comment type="caution">
    <text evidence="2">The sequence shown here is derived from an EMBL/GenBank/DDBJ whole genome shotgun (WGS) entry which is preliminary data.</text>
</comment>
<proteinExistence type="predicted"/>
<feature type="domain" description="RNA polymerase sigma factor 70 region 4 type 2" evidence="1">
    <location>
        <begin position="110"/>
        <end position="156"/>
    </location>
</feature>
<dbReference type="InterPro" id="IPR013324">
    <property type="entry name" value="RNA_pol_sigma_r3/r4-like"/>
</dbReference>